<comment type="caution">
    <text evidence="2">The sequence shown here is derived from an EMBL/GenBank/DDBJ whole genome shotgun (WGS) entry which is preliminary data.</text>
</comment>
<dbReference type="PROSITE" id="PS51257">
    <property type="entry name" value="PROKAR_LIPOPROTEIN"/>
    <property type="match status" value="1"/>
</dbReference>
<organism evidence="2 3">
    <name type="scientific">Mucilaginibacter yixingensis</name>
    <dbReference type="NCBI Taxonomy" id="1295612"/>
    <lineage>
        <taxon>Bacteria</taxon>
        <taxon>Pseudomonadati</taxon>
        <taxon>Bacteroidota</taxon>
        <taxon>Sphingobacteriia</taxon>
        <taxon>Sphingobacteriales</taxon>
        <taxon>Sphingobacteriaceae</taxon>
        <taxon>Mucilaginibacter</taxon>
    </lineage>
</organism>
<keyword evidence="3" id="KW-1185">Reference proteome</keyword>
<proteinExistence type="predicted"/>
<accession>A0A2T5J932</accession>
<reference evidence="2 3" key="1">
    <citation type="submission" date="2018-04" db="EMBL/GenBank/DDBJ databases">
        <title>Genomic Encyclopedia of Archaeal and Bacterial Type Strains, Phase II (KMG-II): from individual species to whole genera.</title>
        <authorList>
            <person name="Goeker M."/>
        </authorList>
    </citation>
    <scope>NUCLEOTIDE SEQUENCE [LARGE SCALE GENOMIC DNA]</scope>
    <source>
        <strain evidence="2 3">DSM 26809</strain>
    </source>
</reference>
<protein>
    <recommendedName>
        <fullName evidence="4">Gliding motility-associated lipoprotein GldD</fullName>
    </recommendedName>
</protein>
<keyword evidence="1" id="KW-0732">Signal</keyword>
<sequence>MKKLFLLNLLFLFLITSCKLKQYQVNHNINIKMPPGAVVVPKDQLTGGRKAFQVADAVYSYQDMLIVLTQNTDEQLKGVPLDKYKATRVYQLRNILKIQSANIEVYDSKKFLIIDSDRKSDGKNIGEYSFVSDTEINKPILVGFIHYDRATQERQAKKLMKTILMHVTD</sequence>
<dbReference type="Proteomes" id="UP000244168">
    <property type="component" value="Unassembled WGS sequence"/>
</dbReference>
<gene>
    <name evidence="2" type="ORF">C8P68_1043</name>
</gene>
<dbReference type="EMBL" id="QAOQ01000004">
    <property type="protein sequence ID" value="PTQ96519.1"/>
    <property type="molecule type" value="Genomic_DNA"/>
</dbReference>
<evidence type="ECO:0000313" key="2">
    <source>
        <dbReference type="EMBL" id="PTQ96519.1"/>
    </source>
</evidence>
<feature type="chain" id="PRO_5015561482" description="Gliding motility-associated lipoprotein GldD" evidence="1">
    <location>
        <begin position="22"/>
        <end position="169"/>
    </location>
</feature>
<evidence type="ECO:0000256" key="1">
    <source>
        <dbReference type="SAM" id="SignalP"/>
    </source>
</evidence>
<name>A0A2T5J932_9SPHI</name>
<dbReference type="AlphaFoldDB" id="A0A2T5J932"/>
<feature type="signal peptide" evidence="1">
    <location>
        <begin position="1"/>
        <end position="21"/>
    </location>
</feature>
<dbReference type="RefSeq" id="WP_107828489.1">
    <property type="nucleotide sequence ID" value="NZ_CP160205.1"/>
</dbReference>
<evidence type="ECO:0008006" key="4">
    <source>
        <dbReference type="Google" id="ProtNLM"/>
    </source>
</evidence>
<evidence type="ECO:0000313" key="3">
    <source>
        <dbReference type="Proteomes" id="UP000244168"/>
    </source>
</evidence>